<evidence type="ECO:0000313" key="2">
    <source>
        <dbReference type="Proteomes" id="UP000558488"/>
    </source>
</evidence>
<organism evidence="1 2">
    <name type="scientific">Pipistrellus kuhlii</name>
    <name type="common">Kuhl's pipistrelle</name>
    <dbReference type="NCBI Taxonomy" id="59472"/>
    <lineage>
        <taxon>Eukaryota</taxon>
        <taxon>Metazoa</taxon>
        <taxon>Chordata</taxon>
        <taxon>Craniata</taxon>
        <taxon>Vertebrata</taxon>
        <taxon>Euteleostomi</taxon>
        <taxon>Mammalia</taxon>
        <taxon>Eutheria</taxon>
        <taxon>Laurasiatheria</taxon>
        <taxon>Chiroptera</taxon>
        <taxon>Yangochiroptera</taxon>
        <taxon>Vespertilionidae</taxon>
        <taxon>Pipistrellus</taxon>
    </lineage>
</organism>
<name>A0A7J7Y9B0_PIPKU</name>
<dbReference type="EMBL" id="JACAGB010000006">
    <property type="protein sequence ID" value="KAF6358522.1"/>
    <property type="molecule type" value="Genomic_DNA"/>
</dbReference>
<dbReference type="AlphaFoldDB" id="A0A7J7Y9B0"/>
<keyword evidence="2" id="KW-1185">Reference proteome</keyword>
<reference evidence="1 2" key="1">
    <citation type="journal article" date="2020" name="Nature">
        <title>Six reference-quality genomes reveal evolution of bat adaptations.</title>
        <authorList>
            <person name="Jebb D."/>
            <person name="Huang Z."/>
            <person name="Pippel M."/>
            <person name="Hughes G.M."/>
            <person name="Lavrichenko K."/>
            <person name="Devanna P."/>
            <person name="Winkler S."/>
            <person name="Jermiin L.S."/>
            <person name="Skirmuntt E.C."/>
            <person name="Katzourakis A."/>
            <person name="Burkitt-Gray L."/>
            <person name="Ray D.A."/>
            <person name="Sullivan K.A.M."/>
            <person name="Roscito J.G."/>
            <person name="Kirilenko B.M."/>
            <person name="Davalos L.M."/>
            <person name="Corthals A.P."/>
            <person name="Power M.L."/>
            <person name="Jones G."/>
            <person name="Ransome R.D."/>
            <person name="Dechmann D.K.N."/>
            <person name="Locatelli A.G."/>
            <person name="Puechmaille S.J."/>
            <person name="Fedrigo O."/>
            <person name="Jarvis E.D."/>
            <person name="Hiller M."/>
            <person name="Vernes S.C."/>
            <person name="Myers E.W."/>
            <person name="Teeling E.C."/>
        </authorList>
    </citation>
    <scope>NUCLEOTIDE SEQUENCE [LARGE SCALE GENOMIC DNA]</scope>
    <source>
        <strain evidence="1">MPipKuh1</strain>
        <tissue evidence="1">Flight muscle</tissue>
    </source>
</reference>
<comment type="caution">
    <text evidence="1">The sequence shown here is derived from an EMBL/GenBank/DDBJ whole genome shotgun (WGS) entry which is preliminary data.</text>
</comment>
<proteinExistence type="predicted"/>
<sequence length="148" mass="16835">MKPKEHGASCRSEIESLTLGFLVFVPRSGSCFPLLSALREEMCYWKERQCSHLMDPGCHRLASASLRISEVDHNPEGRCVPTSVIRFEHICLRAMGTWKGGRLSVYELSFTECASTILWKAILPDLSPPQHKHPKRHLDITVFQEKES</sequence>
<dbReference type="Proteomes" id="UP000558488">
    <property type="component" value="Unassembled WGS sequence"/>
</dbReference>
<gene>
    <name evidence="1" type="ORF">mPipKuh1_010344</name>
</gene>
<protein>
    <submittedName>
        <fullName evidence="1">Uncharacterized protein</fullName>
    </submittedName>
</protein>
<accession>A0A7J7Y9B0</accession>
<evidence type="ECO:0000313" key="1">
    <source>
        <dbReference type="EMBL" id="KAF6358522.1"/>
    </source>
</evidence>